<keyword evidence="2" id="KW-0812">Transmembrane</keyword>
<dbReference type="Proteomes" id="UP001165122">
    <property type="component" value="Unassembled WGS sequence"/>
</dbReference>
<feature type="transmembrane region" description="Helical" evidence="2">
    <location>
        <begin position="1189"/>
        <end position="1208"/>
    </location>
</feature>
<keyword evidence="2" id="KW-0472">Membrane</keyword>
<feature type="region of interest" description="Disordered" evidence="1">
    <location>
        <begin position="1850"/>
        <end position="2002"/>
    </location>
</feature>
<keyword evidence="5" id="KW-1185">Reference proteome</keyword>
<reference evidence="5" key="1">
    <citation type="journal article" date="2023" name="Commun. Biol.">
        <title>Genome analysis of Parmales, the sister group of diatoms, reveals the evolutionary specialization of diatoms from phago-mixotrophs to photoautotrophs.</title>
        <authorList>
            <person name="Ban H."/>
            <person name="Sato S."/>
            <person name="Yoshikawa S."/>
            <person name="Yamada K."/>
            <person name="Nakamura Y."/>
            <person name="Ichinomiya M."/>
            <person name="Sato N."/>
            <person name="Blanc-Mathieu R."/>
            <person name="Endo H."/>
            <person name="Kuwata A."/>
            <person name="Ogata H."/>
        </authorList>
    </citation>
    <scope>NUCLEOTIDE SEQUENCE [LARGE SCALE GENOMIC DNA]</scope>
    <source>
        <strain evidence="5">NIES 3700</strain>
    </source>
</reference>
<sequence length="2002" mass="212557">MLASSVDSCLTSETGSSVEVCLDCVAGSFSEQGSTYCNICSFGKYSSIASINCTSCPSGKFITDDSVTATLHADLAACIDCEAGKIANAPITASNCDICAFGKYSSIASINCTSCPSGKFITDDSVTAALHADLAACIDCDAGTFASEYGSSSCDICSFGKYSSIASINCTSCPSGKFITDDSVTAALHADLAACIDCEAGKMANDPTTASNCDICTFGKYSSIASINCTSCPSGKFITDDSVTATLHADLAACVDCDGGKSSTAPASSCPLICPPGTYAAGTPCTSCSAGKFNENEQQESCINCGSGRYSVTVRSTIESDCRNCEPGKASAEEVRGSPCEACPVGTAAPAPGLGSCPGCQAGTYSNNPDGAISCELCEVGKYIAASGSSSCDDCGAGTYNLIQGSITCDKCPAGQKMNIDGNGCDICPNGKFSNPGSTFCTDCNHTPGYVSLAGEEGAAACEYCGPGFYADQTSQICKECEIDSYSVGGVDSCEVCPSGTNNIKGSTSCSPCSPGEIIEDQTCQKCEKGKYATFGMTVCAPCSGEGEYSDTLGTAVCRLAPAGHKPNSRRDGIVPCEEGYVSFGGVTLCKKCDGKGQYADETGLSVCKSAPEGHKPNELRDGIIPCEVGYASFGGATLCKKCDGEGQYADETGLSACKSAPAGNKPDADHEGLELCTAGKYSIGGSTLCMDCGPGKLSLPGAVGCSVCSPGEAPINQACVTCEPGKYAPFGSESCLSCSQAGQYSRAGASACSVCNTGKYYDENQNACFSCPKGSKSPTGGVGIEQCLACEEGFYSDSPGSSACFACNPGKFTNLNQTACLSCPPGEISGVAASVCATCEEGKFTEGEGNSECISCQPGSYSNADQTGCDLCPAGKFSGVASSTICTACDAGKYAEVEGNSECTKCPDYQTSSAGASTCECKDTFLSTIDTLTSELACTCAPGTTLENGVCVPCAAGFYKSSTSLEACTSCNKFAIEGAVQSTQPATSPLSCICSKGDFRVLEPPANSTKIGQCKICPEGTLCHDAGVTIDKLPLKRGFWRSGFDSSNVVKCYTEDACSQTPSTKFVNITNPIDEQCAGGHTGPICNVCLTGYAKNFLGICETCQTESFYIPPEGAVFVAVLVAFFLATIYFYYSRKSKKKSGQGRLDKFRKRTISKSSLSRSASNGLTAAHNDRDHWFYRARTKAKIMLSFTQILTSFEGVLEIRFPPIFEKFIRLISSTVNLDALQLARVDCIVDTDFYSTLLAQTLLPLIISVCIFLCFLVAKCASRGSRERQAHHADTAWSTFLTLTFIVFSSVSTTIFDTFNCNQIGDDPHYWLARDHSVDCKSPEHLFYKTYATFMIMVYPVGIPTLYLILLFRNRKRLQKADRDYDPKILKISFLWQNYEPGMWWFEVFECARRLGMSGVLVFVAQGSASQIVVGLLISVITSGLYIHWRPFEKESDDNLAIFTQISLYFTLLAALLRKVDVDKTDNYNQSIFGIMLIVINLSSVALIILSQFTKPFHYLFDSMLGTKHSHDGVLKGVEEEEIEGQQAFSSHFLTVAKCSFEEGGWMIYSKKGEDWANFLDYSGVTFERRCSTGNGFIDETRAVFVVKWDFERIKNWLKNEEKELRHGVVEYHEVNGRTLNAVKEHTNNKFEYMARKMKGWFRHRDYLLECIDGTAEDGEWFLIKRSIEDKTHYSVKRSHSLGRARAKVLYEGWVLHNLGPKNGVRVTYLENVDPGGIFKGRIVDKVMPSLLRDRIDDLLAHIDEQNAHGLFSEFERGEADEGLEMSMISNKLANTGGLVLGGTPRNPIAMRAAKKPSKKGGAGSGGRGKLKVGEKAAGSPTSAAAKPAVLDLRGSMIPAATRAGARGQKGGRDSVITPPQIASEPEKPAVLDFRGSLKSPEPRVGEEGEKVFGGKKALGGTSKNPIDTRAAKRPSKKGSAGCGGRGKLKVGEKAAGPQTSAAAKPEVLDLRSSMIPQTPKVGEGGQKDGHDSGMPSPPIASQPNLPFQEGAPH</sequence>
<dbReference type="SMART" id="SM01411">
    <property type="entry name" value="Ephrin_rec_like"/>
    <property type="match status" value="17"/>
</dbReference>
<dbReference type="Gene3D" id="2.10.50.10">
    <property type="entry name" value="Tumor Necrosis Factor Receptor, subunit A, domain 2"/>
    <property type="match status" value="7"/>
</dbReference>
<dbReference type="Pfam" id="PF07699">
    <property type="entry name" value="Ephrin_rec_like"/>
    <property type="match status" value="2"/>
</dbReference>
<evidence type="ECO:0000313" key="4">
    <source>
        <dbReference type="EMBL" id="GMH77627.1"/>
    </source>
</evidence>
<feature type="transmembrane region" description="Helical" evidence="2">
    <location>
        <begin position="1448"/>
        <end position="1468"/>
    </location>
</feature>
<feature type="transmembrane region" description="Helical" evidence="2">
    <location>
        <begin position="1287"/>
        <end position="1304"/>
    </location>
</feature>
<dbReference type="InterPro" id="IPR009030">
    <property type="entry name" value="Growth_fac_rcpt_cys_sf"/>
</dbReference>
<feature type="transmembrane region" description="Helical" evidence="2">
    <location>
        <begin position="1245"/>
        <end position="1266"/>
    </location>
</feature>
<feature type="transmembrane region" description="Helical" evidence="2">
    <location>
        <begin position="1339"/>
        <end position="1360"/>
    </location>
</feature>
<dbReference type="InterPro" id="IPR023393">
    <property type="entry name" value="START-like_dom_sf"/>
</dbReference>
<feature type="domain" description="Tyrosine-protein kinase ephrin type A/B receptor-like" evidence="3">
    <location>
        <begin position="277"/>
        <end position="322"/>
    </location>
</feature>
<keyword evidence="2" id="KW-1133">Transmembrane helix</keyword>
<comment type="caution">
    <text evidence="4">The sequence shown here is derived from an EMBL/GenBank/DDBJ whole genome shotgun (WGS) entry which is preliminary data.</text>
</comment>
<dbReference type="OrthoDB" id="200667at2759"/>
<dbReference type="SMART" id="SM00261">
    <property type="entry name" value="FU"/>
    <property type="match status" value="5"/>
</dbReference>
<proteinExistence type="predicted"/>
<protein>
    <recommendedName>
        <fullName evidence="3">Tyrosine-protein kinase ephrin type A/B receptor-like domain-containing protein</fullName>
    </recommendedName>
</protein>
<evidence type="ECO:0000256" key="1">
    <source>
        <dbReference type="SAM" id="MobiDB-lite"/>
    </source>
</evidence>
<feature type="compositionally biased region" description="Basic and acidic residues" evidence="1">
    <location>
        <begin position="1889"/>
        <end position="1901"/>
    </location>
</feature>
<dbReference type="InterPro" id="IPR011641">
    <property type="entry name" value="Tyr-kin_ephrin_A/B_rcpt-like"/>
</dbReference>
<feature type="transmembrane region" description="Helical" evidence="2">
    <location>
        <begin position="1116"/>
        <end position="1135"/>
    </location>
</feature>
<evidence type="ECO:0000313" key="5">
    <source>
        <dbReference type="Proteomes" id="UP001165122"/>
    </source>
</evidence>
<feature type="domain" description="Tyrosine-protein kinase ephrin type A/B receptor-like" evidence="3">
    <location>
        <begin position="381"/>
        <end position="417"/>
    </location>
</feature>
<feature type="transmembrane region" description="Helical" evidence="2">
    <location>
        <begin position="1480"/>
        <end position="1501"/>
    </location>
</feature>
<dbReference type="SUPFAM" id="SSF55961">
    <property type="entry name" value="Bet v1-like"/>
    <property type="match status" value="1"/>
</dbReference>
<evidence type="ECO:0000259" key="3">
    <source>
        <dbReference type="Pfam" id="PF07699"/>
    </source>
</evidence>
<dbReference type="EMBL" id="BRXW01000828">
    <property type="protein sequence ID" value="GMH77627.1"/>
    <property type="molecule type" value="Genomic_DNA"/>
</dbReference>
<name>A0A9W7EG73_9STRA</name>
<dbReference type="InterPro" id="IPR006212">
    <property type="entry name" value="Furin_repeat"/>
</dbReference>
<gene>
    <name evidence="4" type="ORF">TrLO_g10306</name>
</gene>
<organism evidence="4 5">
    <name type="scientific">Triparma laevis f. longispina</name>
    <dbReference type="NCBI Taxonomy" id="1714387"/>
    <lineage>
        <taxon>Eukaryota</taxon>
        <taxon>Sar</taxon>
        <taxon>Stramenopiles</taxon>
        <taxon>Ochrophyta</taxon>
        <taxon>Bolidophyceae</taxon>
        <taxon>Parmales</taxon>
        <taxon>Triparmaceae</taxon>
        <taxon>Triparma</taxon>
    </lineage>
</organism>
<feature type="region of interest" description="Disordered" evidence="1">
    <location>
        <begin position="1801"/>
        <end position="1832"/>
    </location>
</feature>
<dbReference type="Gene3D" id="3.30.530.20">
    <property type="match status" value="1"/>
</dbReference>
<accession>A0A9W7EG73</accession>
<dbReference type="PANTHER" id="PTHR46967">
    <property type="entry name" value="INSULIN-LIKE GROWTH FACTOR BINDING PROTEIN,N-TERMINAL"/>
    <property type="match status" value="1"/>
</dbReference>
<evidence type="ECO:0000256" key="2">
    <source>
        <dbReference type="SAM" id="Phobius"/>
    </source>
</evidence>
<feature type="transmembrane region" description="Helical" evidence="2">
    <location>
        <begin position="1408"/>
        <end position="1436"/>
    </location>
</feature>
<dbReference type="PANTHER" id="PTHR46967:SF1">
    <property type="entry name" value="KERATIN-ASSOCIATED PROTEIN 16-1-LIKE"/>
    <property type="match status" value="1"/>
</dbReference>
<dbReference type="SUPFAM" id="SSF57184">
    <property type="entry name" value="Growth factor receptor domain"/>
    <property type="match status" value="6"/>
</dbReference>